<dbReference type="InterPro" id="IPR051393">
    <property type="entry name" value="ABC_transporter_permease"/>
</dbReference>
<dbReference type="EMBL" id="QLNP01000062">
    <property type="protein sequence ID" value="RAM38378.1"/>
    <property type="molecule type" value="Genomic_DNA"/>
</dbReference>
<feature type="transmembrane region" description="Helical" evidence="7">
    <location>
        <begin position="190"/>
        <end position="209"/>
    </location>
</feature>
<accession>A0A328HIC9</accession>
<name>A0A328HIC9_ARTGO</name>
<reference evidence="10 11" key="1">
    <citation type="submission" date="2018-04" db="EMBL/GenBank/DDBJ databases">
        <title>Bacteria isolated from cave deposits of Manipur.</title>
        <authorList>
            <person name="Sahoo D."/>
            <person name="Sarangthem I."/>
            <person name="Nandeibam J."/>
        </authorList>
    </citation>
    <scope>NUCLEOTIDE SEQUENCE [LARGE SCALE GENOMIC DNA]</scope>
    <source>
        <strain evidence="11">mrc11</strain>
    </source>
</reference>
<feature type="domain" description="ABC transmembrane type-1" evidence="9">
    <location>
        <begin position="93"/>
        <end position="307"/>
    </location>
</feature>
<keyword evidence="3" id="KW-1003">Cell membrane</keyword>
<evidence type="ECO:0000313" key="10">
    <source>
        <dbReference type="EMBL" id="RAM38378.1"/>
    </source>
</evidence>
<dbReference type="PANTHER" id="PTHR30193:SF37">
    <property type="entry name" value="INNER MEMBRANE ABC TRANSPORTER PERMEASE PROTEIN YCJO"/>
    <property type="match status" value="1"/>
</dbReference>
<keyword evidence="6 7" id="KW-0472">Membrane</keyword>
<dbReference type="RefSeq" id="WP_111902847.1">
    <property type="nucleotide sequence ID" value="NZ_QLNP01000062.1"/>
</dbReference>
<evidence type="ECO:0000256" key="8">
    <source>
        <dbReference type="SAM" id="MobiDB-lite"/>
    </source>
</evidence>
<dbReference type="AlphaFoldDB" id="A0A328HIC9"/>
<gene>
    <name evidence="10" type="ORF">DBZ45_05080</name>
</gene>
<organism evidence="10 11">
    <name type="scientific">Arthrobacter globiformis</name>
    <dbReference type="NCBI Taxonomy" id="1665"/>
    <lineage>
        <taxon>Bacteria</taxon>
        <taxon>Bacillati</taxon>
        <taxon>Actinomycetota</taxon>
        <taxon>Actinomycetes</taxon>
        <taxon>Micrococcales</taxon>
        <taxon>Micrococcaceae</taxon>
        <taxon>Arthrobacter</taxon>
    </lineage>
</organism>
<dbReference type="GO" id="GO:0005886">
    <property type="term" value="C:plasma membrane"/>
    <property type="evidence" value="ECO:0007669"/>
    <property type="project" value="UniProtKB-SubCell"/>
</dbReference>
<feature type="transmembrane region" description="Helical" evidence="7">
    <location>
        <begin position="230"/>
        <end position="254"/>
    </location>
</feature>
<comment type="subcellular location">
    <subcellularLocation>
        <location evidence="1 7">Cell membrane</location>
        <topology evidence="1 7">Multi-pass membrane protein</topology>
    </subcellularLocation>
</comment>
<evidence type="ECO:0000313" key="11">
    <source>
        <dbReference type="Proteomes" id="UP000249166"/>
    </source>
</evidence>
<keyword evidence="2 7" id="KW-0813">Transport</keyword>
<sequence length="318" mass="35523">MTVTAHKTAPLPAPPSGRGRRPAHLSGARRREALTGYAFTAPTVIGFLVFVLGPLVAALYLSLTKYNILTAPKFVGLDNYARMFRDERLATTYGNTVLYVGAAVVLINGFALLFAVLINQRLPRALTYVFRSAYFFPYLVALVYVSIIWQALFQKDTGILNYYITAMGGERIDWLNSSEFSKVSVIIVDTWRNVGFAMLIYVAALQEVPKDMVEAARMDGANEWQVFRRIVLPMISQATFFNITITIIGAFQIYESIIVLTRGGPGDASRSVVMYIAEVAFNKFDMGYASAIAVTLFLIIMLVTMVQFRLRKSWVNNE</sequence>
<keyword evidence="5 7" id="KW-1133">Transmembrane helix</keyword>
<dbReference type="GO" id="GO:0055085">
    <property type="term" value="P:transmembrane transport"/>
    <property type="evidence" value="ECO:0007669"/>
    <property type="project" value="InterPro"/>
</dbReference>
<evidence type="ECO:0000256" key="3">
    <source>
        <dbReference type="ARBA" id="ARBA00022475"/>
    </source>
</evidence>
<evidence type="ECO:0000256" key="4">
    <source>
        <dbReference type="ARBA" id="ARBA00022692"/>
    </source>
</evidence>
<feature type="transmembrane region" description="Helical" evidence="7">
    <location>
        <begin position="97"/>
        <end position="117"/>
    </location>
</feature>
<dbReference type="SUPFAM" id="SSF161098">
    <property type="entry name" value="MetI-like"/>
    <property type="match status" value="1"/>
</dbReference>
<dbReference type="InterPro" id="IPR035906">
    <property type="entry name" value="MetI-like_sf"/>
</dbReference>
<feature type="region of interest" description="Disordered" evidence="8">
    <location>
        <begin position="1"/>
        <end position="25"/>
    </location>
</feature>
<dbReference type="Gene3D" id="1.10.3720.10">
    <property type="entry name" value="MetI-like"/>
    <property type="match status" value="1"/>
</dbReference>
<dbReference type="Pfam" id="PF00528">
    <property type="entry name" value="BPD_transp_1"/>
    <property type="match status" value="1"/>
</dbReference>
<evidence type="ECO:0000256" key="2">
    <source>
        <dbReference type="ARBA" id="ARBA00022448"/>
    </source>
</evidence>
<feature type="transmembrane region" description="Helical" evidence="7">
    <location>
        <begin position="37"/>
        <end position="63"/>
    </location>
</feature>
<evidence type="ECO:0000256" key="6">
    <source>
        <dbReference type="ARBA" id="ARBA00023136"/>
    </source>
</evidence>
<keyword evidence="4 7" id="KW-0812">Transmembrane</keyword>
<evidence type="ECO:0000256" key="1">
    <source>
        <dbReference type="ARBA" id="ARBA00004651"/>
    </source>
</evidence>
<dbReference type="PROSITE" id="PS50928">
    <property type="entry name" value="ABC_TM1"/>
    <property type="match status" value="1"/>
</dbReference>
<evidence type="ECO:0000259" key="9">
    <source>
        <dbReference type="PROSITE" id="PS50928"/>
    </source>
</evidence>
<feature type="transmembrane region" description="Helical" evidence="7">
    <location>
        <begin position="288"/>
        <end position="308"/>
    </location>
</feature>
<comment type="caution">
    <text evidence="10">The sequence shown here is derived from an EMBL/GenBank/DDBJ whole genome shotgun (WGS) entry which is preliminary data.</text>
</comment>
<feature type="transmembrane region" description="Helical" evidence="7">
    <location>
        <begin position="129"/>
        <end position="152"/>
    </location>
</feature>
<evidence type="ECO:0000256" key="5">
    <source>
        <dbReference type="ARBA" id="ARBA00022989"/>
    </source>
</evidence>
<dbReference type="InterPro" id="IPR000515">
    <property type="entry name" value="MetI-like"/>
</dbReference>
<comment type="similarity">
    <text evidence="7">Belongs to the binding-protein-dependent transport system permease family.</text>
</comment>
<protein>
    <submittedName>
        <fullName evidence="10">Sugar ABC transporter permease</fullName>
    </submittedName>
</protein>
<dbReference type="Proteomes" id="UP000249166">
    <property type="component" value="Unassembled WGS sequence"/>
</dbReference>
<dbReference type="PANTHER" id="PTHR30193">
    <property type="entry name" value="ABC TRANSPORTER PERMEASE PROTEIN"/>
    <property type="match status" value="1"/>
</dbReference>
<dbReference type="CDD" id="cd06261">
    <property type="entry name" value="TM_PBP2"/>
    <property type="match status" value="1"/>
</dbReference>
<evidence type="ECO:0000256" key="7">
    <source>
        <dbReference type="RuleBase" id="RU363032"/>
    </source>
</evidence>
<proteinExistence type="inferred from homology"/>
<dbReference type="OrthoDB" id="9805974at2"/>